<dbReference type="RefSeq" id="WP_157993307.1">
    <property type="nucleotide sequence ID" value="NZ_LR217703.1"/>
</dbReference>
<evidence type="ECO:0000256" key="7">
    <source>
        <dbReference type="ARBA" id="ARBA00022755"/>
    </source>
</evidence>
<keyword evidence="8 11" id="KW-0067">ATP-binding</keyword>
<comment type="similarity">
    <text evidence="2 11">Belongs to the SAICAR synthetase family.</text>
</comment>
<dbReference type="Gene3D" id="3.30.200.20">
    <property type="entry name" value="Phosphorylase Kinase, domain 1"/>
    <property type="match status" value="1"/>
</dbReference>
<dbReference type="CDD" id="cd01415">
    <property type="entry name" value="SAICAR_synt_PurC"/>
    <property type="match status" value="1"/>
</dbReference>
<accession>A0A451D1L5</accession>
<evidence type="ECO:0000256" key="9">
    <source>
        <dbReference type="ARBA" id="ARBA00030409"/>
    </source>
</evidence>
<evidence type="ECO:0000256" key="4">
    <source>
        <dbReference type="ARBA" id="ARBA00016460"/>
    </source>
</evidence>
<feature type="domain" description="SAICAR synthetase/ADE2 N-terminal" evidence="12">
    <location>
        <begin position="7"/>
        <end position="231"/>
    </location>
</feature>
<dbReference type="OrthoDB" id="9801549at2"/>
<dbReference type="UniPathway" id="UPA00074">
    <property type="reaction ID" value="UER00131"/>
</dbReference>
<dbReference type="InterPro" id="IPR028923">
    <property type="entry name" value="SAICAR_synt/ADE2_N"/>
</dbReference>
<dbReference type="InterPro" id="IPR001636">
    <property type="entry name" value="SAICAR_synth"/>
</dbReference>
<evidence type="ECO:0000256" key="1">
    <source>
        <dbReference type="ARBA" id="ARBA00004672"/>
    </source>
</evidence>
<name>A0A451D1L5_9GAMM</name>
<dbReference type="InterPro" id="IPR033934">
    <property type="entry name" value="SAICAR_synt_PurC"/>
</dbReference>
<protein>
    <recommendedName>
        <fullName evidence="4 11">Phosphoribosylaminoimidazole-succinocarboxamide synthase</fullName>
        <ecNumber evidence="3 11">6.3.2.6</ecNumber>
    </recommendedName>
    <alternativeName>
        <fullName evidence="9 11">SAICAR synthetase</fullName>
    </alternativeName>
</protein>
<gene>
    <name evidence="11 13" type="primary">purC</name>
    <name evidence="13" type="ORF">ERCICUMA2628_055</name>
</gene>
<dbReference type="GO" id="GO:0005829">
    <property type="term" value="C:cytosol"/>
    <property type="evidence" value="ECO:0007669"/>
    <property type="project" value="TreeGrafter"/>
</dbReference>
<evidence type="ECO:0000256" key="5">
    <source>
        <dbReference type="ARBA" id="ARBA00022598"/>
    </source>
</evidence>
<keyword evidence="7 11" id="KW-0658">Purine biosynthesis</keyword>
<dbReference type="GO" id="GO:0009236">
    <property type="term" value="P:cobalamin biosynthetic process"/>
    <property type="evidence" value="ECO:0007669"/>
    <property type="project" value="InterPro"/>
</dbReference>
<evidence type="ECO:0000256" key="3">
    <source>
        <dbReference type="ARBA" id="ARBA00012217"/>
    </source>
</evidence>
<comment type="catalytic activity">
    <reaction evidence="10 11">
        <text>5-amino-1-(5-phospho-D-ribosyl)imidazole-4-carboxylate + L-aspartate + ATP = (2S)-2-[5-amino-1-(5-phospho-beta-D-ribosyl)imidazole-4-carboxamido]succinate + ADP + phosphate + 2 H(+)</text>
        <dbReference type="Rhea" id="RHEA:22628"/>
        <dbReference type="ChEBI" id="CHEBI:15378"/>
        <dbReference type="ChEBI" id="CHEBI:29991"/>
        <dbReference type="ChEBI" id="CHEBI:30616"/>
        <dbReference type="ChEBI" id="CHEBI:43474"/>
        <dbReference type="ChEBI" id="CHEBI:58443"/>
        <dbReference type="ChEBI" id="CHEBI:77657"/>
        <dbReference type="ChEBI" id="CHEBI:456216"/>
        <dbReference type="EC" id="6.3.2.6"/>
    </reaction>
</comment>
<dbReference type="GO" id="GO:0005524">
    <property type="term" value="F:ATP binding"/>
    <property type="evidence" value="ECO:0007669"/>
    <property type="project" value="UniProtKB-KW"/>
</dbReference>
<dbReference type="PANTHER" id="PTHR43599:SF3">
    <property type="entry name" value="SI:DKEY-6E2.2"/>
    <property type="match status" value="1"/>
</dbReference>
<dbReference type="NCBIfam" id="TIGR00081">
    <property type="entry name" value="purC"/>
    <property type="match status" value="1"/>
</dbReference>
<dbReference type="Gene3D" id="3.30.470.20">
    <property type="entry name" value="ATP-grasp fold, B domain"/>
    <property type="match status" value="1"/>
</dbReference>
<evidence type="ECO:0000313" key="14">
    <source>
        <dbReference type="Proteomes" id="UP000294412"/>
    </source>
</evidence>
<dbReference type="EMBL" id="LR217703">
    <property type="protein sequence ID" value="VFP79504.1"/>
    <property type="molecule type" value="Genomic_DNA"/>
</dbReference>
<dbReference type="Proteomes" id="UP000294412">
    <property type="component" value="Chromosome"/>
</dbReference>
<dbReference type="EC" id="6.3.2.6" evidence="3 11"/>
<evidence type="ECO:0000256" key="10">
    <source>
        <dbReference type="ARBA" id="ARBA00048475"/>
    </source>
</evidence>
<organism evidence="13 14">
    <name type="scientific">Candidatus Erwinia haradaeae</name>
    <dbReference type="NCBI Taxonomy" id="1922217"/>
    <lineage>
        <taxon>Bacteria</taxon>
        <taxon>Pseudomonadati</taxon>
        <taxon>Pseudomonadota</taxon>
        <taxon>Gammaproteobacteria</taxon>
        <taxon>Enterobacterales</taxon>
        <taxon>Erwiniaceae</taxon>
        <taxon>Erwinia</taxon>
    </lineage>
</organism>
<keyword evidence="6 11" id="KW-0547">Nucleotide-binding</keyword>
<dbReference type="Pfam" id="PF01259">
    <property type="entry name" value="SAICAR_synt"/>
    <property type="match status" value="1"/>
</dbReference>
<evidence type="ECO:0000256" key="8">
    <source>
        <dbReference type="ARBA" id="ARBA00022840"/>
    </source>
</evidence>
<evidence type="ECO:0000259" key="12">
    <source>
        <dbReference type="Pfam" id="PF01259"/>
    </source>
</evidence>
<dbReference type="HAMAP" id="MF_00137">
    <property type="entry name" value="SAICAR_synth"/>
    <property type="match status" value="1"/>
</dbReference>
<sequence>MQKLDELYRGKTKTLYNTDDPLLLILEFRNDISALNGQRIDKFCRKGMINNQFNYFIMSKLEKFGVLTQIEKLLSQSETLVKKLDMFPIECVIRNRAAGSFVKRFGIKEGFYLNPPIFELFLKNDCQNDPMINTSYCKTFKLVKKKYLSQIQKLTYQINEFLCNFFLKSDLILVDFKVEFGLYDNKIILGDEFSLDSARLWDRSTLDKMDKDIYRQNRLGLIEAYEAVLKRLDIQLT</sequence>
<dbReference type="InterPro" id="IPR050089">
    <property type="entry name" value="SAICAR_synthetase"/>
</dbReference>
<evidence type="ECO:0000256" key="2">
    <source>
        <dbReference type="ARBA" id="ARBA00010190"/>
    </source>
</evidence>
<reference evidence="13 14" key="1">
    <citation type="submission" date="2019-02" db="EMBL/GenBank/DDBJ databases">
        <authorList>
            <person name="Manzano-Marin A."/>
            <person name="Manzano-Marin A."/>
        </authorList>
    </citation>
    <scope>NUCLEOTIDE SEQUENCE [LARGE SCALE GENOMIC DNA]</scope>
    <source>
        <strain evidence="13 14">ErCicuneomaculata</strain>
    </source>
</reference>
<dbReference type="AlphaFoldDB" id="A0A451D1L5"/>
<proteinExistence type="inferred from homology"/>
<dbReference type="FunFam" id="3.30.470.20:FF:000006">
    <property type="entry name" value="Phosphoribosylaminoimidazole-succinocarboxamide synthase"/>
    <property type="match status" value="1"/>
</dbReference>
<dbReference type="PANTHER" id="PTHR43599">
    <property type="entry name" value="MULTIFUNCTIONAL PROTEIN ADE2"/>
    <property type="match status" value="1"/>
</dbReference>
<dbReference type="InterPro" id="IPR018236">
    <property type="entry name" value="SAICAR_synthetase_CS"/>
</dbReference>
<comment type="pathway">
    <text evidence="1 11">Purine metabolism; IMP biosynthesis via de novo pathway; 5-amino-1-(5-phospho-D-ribosyl)imidazole-4-carboxamide from 5-amino-1-(5-phospho-D-ribosyl)imidazole-4-carboxylate: step 1/2.</text>
</comment>
<evidence type="ECO:0000313" key="13">
    <source>
        <dbReference type="EMBL" id="VFP79504.1"/>
    </source>
</evidence>
<dbReference type="FunFam" id="3.30.200.20:FF:000086">
    <property type="entry name" value="Phosphoribosylaminoimidazole-succinocarboxamide synthase"/>
    <property type="match status" value="1"/>
</dbReference>
<dbReference type="GO" id="GO:0004639">
    <property type="term" value="F:phosphoribosylaminoimidazolesuccinocarboxamide synthase activity"/>
    <property type="evidence" value="ECO:0007669"/>
    <property type="project" value="UniProtKB-UniRule"/>
</dbReference>
<dbReference type="PROSITE" id="PS01057">
    <property type="entry name" value="SAICAR_SYNTHETASE_1"/>
    <property type="match status" value="1"/>
</dbReference>
<evidence type="ECO:0000256" key="11">
    <source>
        <dbReference type="HAMAP-Rule" id="MF_00137"/>
    </source>
</evidence>
<evidence type="ECO:0000256" key="6">
    <source>
        <dbReference type="ARBA" id="ARBA00022741"/>
    </source>
</evidence>
<dbReference type="GO" id="GO:0006189">
    <property type="term" value="P:'de novo' IMP biosynthetic process"/>
    <property type="evidence" value="ECO:0007669"/>
    <property type="project" value="UniProtKB-UniRule"/>
</dbReference>
<dbReference type="SUPFAM" id="SSF56104">
    <property type="entry name" value="SAICAR synthase-like"/>
    <property type="match status" value="1"/>
</dbReference>
<keyword evidence="5 11" id="KW-0436">Ligase</keyword>